<keyword evidence="1" id="KW-0460">Magnesium</keyword>
<dbReference type="SFLD" id="SFLDG01020">
    <property type="entry name" value="Terpene_Cyclase_Like_2"/>
    <property type="match status" value="1"/>
</dbReference>
<dbReference type="Proteomes" id="UP000660380">
    <property type="component" value="Unassembled WGS sequence"/>
</dbReference>
<comment type="similarity">
    <text evidence="1">Belongs to the terpene synthase family.</text>
</comment>
<dbReference type="SFLD" id="SFLDS00005">
    <property type="entry name" value="Isoprenoid_Synthase_Type_I"/>
    <property type="match status" value="1"/>
</dbReference>
<name>A0ABR8GKM0_9CYAN</name>
<dbReference type="RefSeq" id="WP_051503008.1">
    <property type="nucleotide sequence ID" value="NZ_JACJTA010000005.1"/>
</dbReference>
<dbReference type="CDD" id="cd00687">
    <property type="entry name" value="Terpene_cyclase_nonplant_C1"/>
    <property type="match status" value="1"/>
</dbReference>
<evidence type="ECO:0000256" key="1">
    <source>
        <dbReference type="RuleBase" id="RU366034"/>
    </source>
</evidence>
<keyword evidence="1" id="KW-0479">Metal-binding</keyword>
<dbReference type="PANTHER" id="PTHR35201:SF4">
    <property type="entry name" value="BETA-PINACENE SYNTHASE-RELATED"/>
    <property type="match status" value="1"/>
</dbReference>
<dbReference type="InterPro" id="IPR008949">
    <property type="entry name" value="Isoprenoid_synthase_dom_sf"/>
</dbReference>
<evidence type="ECO:0000313" key="2">
    <source>
        <dbReference type="EMBL" id="MBD2603698.1"/>
    </source>
</evidence>
<comment type="cofactor">
    <cofactor evidence="1">
        <name>Mg(2+)</name>
        <dbReference type="ChEBI" id="CHEBI:18420"/>
    </cofactor>
</comment>
<organism evidence="2 3">
    <name type="scientific">Scytonema hofmannii FACHB-248</name>
    <dbReference type="NCBI Taxonomy" id="1842502"/>
    <lineage>
        <taxon>Bacteria</taxon>
        <taxon>Bacillati</taxon>
        <taxon>Cyanobacteriota</taxon>
        <taxon>Cyanophyceae</taxon>
        <taxon>Nostocales</taxon>
        <taxon>Scytonemataceae</taxon>
        <taxon>Scytonema</taxon>
    </lineage>
</organism>
<comment type="caution">
    <text evidence="2">The sequence shown here is derived from an EMBL/GenBank/DDBJ whole genome shotgun (WGS) entry which is preliminary data.</text>
</comment>
<proteinExistence type="inferred from homology"/>
<evidence type="ECO:0000313" key="3">
    <source>
        <dbReference type="Proteomes" id="UP000660380"/>
    </source>
</evidence>
<sequence>MNEFILPELYCPFPSQINKYADVLEDYSLEWVLRFNLLANDSSYRHFCKSKFFLLTASAYPNCQIEELKIINDWISWLFIWDDQCDMSDLGKQPEVLENFHKRFLEILNGSEIKSNDIPLGRALNDLRKQMLERGSAEWFHYFVRSVESYFNGCVREANNRIQGIVPDIESYAMIRRLSGAMYSVFDLIEFSNQWILPSYLREHNIVKNLKYMANNIVCWSNDLVSVSKEMARGDVHNLVLVLYYQQHISLEKAIKRAVEIHNNELLAMINLEASIPFYGEEVDTQFAKYISGIHAWISGNYNWGSQSARYQTVQKLELVPQGGSQKSKVKSQK</sequence>
<dbReference type="Gene3D" id="1.10.600.10">
    <property type="entry name" value="Farnesyl Diphosphate Synthase"/>
    <property type="match status" value="1"/>
</dbReference>
<dbReference type="SUPFAM" id="SSF48576">
    <property type="entry name" value="Terpenoid synthases"/>
    <property type="match status" value="1"/>
</dbReference>
<keyword evidence="3" id="KW-1185">Reference proteome</keyword>
<reference evidence="2 3" key="1">
    <citation type="journal article" date="2020" name="ISME J.">
        <title>Comparative genomics reveals insights into cyanobacterial evolution and habitat adaptation.</title>
        <authorList>
            <person name="Chen M.Y."/>
            <person name="Teng W.K."/>
            <person name="Zhao L."/>
            <person name="Hu C.X."/>
            <person name="Zhou Y.K."/>
            <person name="Han B.P."/>
            <person name="Song L.R."/>
            <person name="Shu W.S."/>
        </authorList>
    </citation>
    <scope>NUCLEOTIDE SEQUENCE [LARGE SCALE GENOMIC DNA]</scope>
    <source>
        <strain evidence="2 3">FACHB-248</strain>
    </source>
</reference>
<accession>A0ABR8GKM0</accession>
<protein>
    <recommendedName>
        <fullName evidence="1">Terpene synthase</fullName>
        <ecNumber evidence="1">4.2.3.-</ecNumber>
    </recommendedName>
</protein>
<dbReference type="EC" id="4.2.3.-" evidence="1"/>
<dbReference type="InterPro" id="IPR034686">
    <property type="entry name" value="Terpene_cyclase-like_2"/>
</dbReference>
<gene>
    <name evidence="2" type="ORF">H6G81_03935</name>
</gene>
<dbReference type="EMBL" id="JACJTA010000005">
    <property type="protein sequence ID" value="MBD2603698.1"/>
    <property type="molecule type" value="Genomic_DNA"/>
</dbReference>
<keyword evidence="1" id="KW-0456">Lyase</keyword>
<dbReference type="Pfam" id="PF19086">
    <property type="entry name" value="Terpene_syn_C_2"/>
    <property type="match status" value="1"/>
</dbReference>
<dbReference type="PANTHER" id="PTHR35201">
    <property type="entry name" value="TERPENE SYNTHASE"/>
    <property type="match status" value="1"/>
</dbReference>